<evidence type="ECO:0000256" key="6">
    <source>
        <dbReference type="ARBA" id="ARBA00022898"/>
    </source>
</evidence>
<dbReference type="Pfam" id="PF00155">
    <property type="entry name" value="Aminotran_1_2"/>
    <property type="match status" value="1"/>
</dbReference>
<dbReference type="GeneID" id="11535692"/>
<keyword evidence="4" id="KW-0032">Aminotransferase</keyword>
<comment type="similarity">
    <text evidence="2">Belongs to the class-I pyridoxal-phosphate-dependent aminotransferase family.</text>
</comment>
<dbReference type="SUPFAM" id="SSF53383">
    <property type="entry name" value="PLP-dependent transferases"/>
    <property type="match status" value="1"/>
</dbReference>
<dbReference type="HOGENOM" id="CLU_032440_0_0_1"/>
<dbReference type="InterPro" id="IPR015422">
    <property type="entry name" value="PyrdxlP-dep_Trfase_small"/>
</dbReference>
<sequence>MRYIIPVKYRIFKHALQSVCKVSVVFRRFNYTCSKLVVPEAPSDKILGLNDLFKRDQNKNKVNLTVGIYKDEKGSVTTLLSILEAQKIVEKSNNHDLSYLPIAGHEGYRKAVKRFLFDECVSKGEIIEQERISLIQTLSGTGALAITSRFLSTFVSDTVWISDPSWVNHDNIFEKNGFKNINHYSYVKNGILTVDEWLDDLKRDPGKDKSTKPQAVVLHACCHNPTGIDPTKEEWERILDEIYNLNMIPIVDMAYQGLDTGNLKNDAYLLKMILNEKKYKSWSNGIFVCQSFAKNMGLYSERVGSLSIVVPPNSEGLKKNIDSQLQKIVRSIYSSPPSYGSKIAYSVLSDPILKEKWFQDVEKMVNRLTHVRMEMHKRLEWPDLINKNQQHGMFYFINLNEKQIKYLRDKYSIYLTLDGRMSLSGVNSSNIDYVCAALKDAIS</sequence>
<dbReference type="Proteomes" id="UP000005666">
    <property type="component" value="Chromosome 7"/>
</dbReference>
<dbReference type="CDD" id="cd00609">
    <property type="entry name" value="AAT_like"/>
    <property type="match status" value="1"/>
</dbReference>
<dbReference type="GO" id="GO:0004069">
    <property type="term" value="F:L-aspartate:2-oxoglutarate aminotransferase activity"/>
    <property type="evidence" value="ECO:0007669"/>
    <property type="project" value="UniProtKB-EC"/>
</dbReference>
<evidence type="ECO:0000256" key="4">
    <source>
        <dbReference type="ARBA" id="ARBA00022576"/>
    </source>
</evidence>
<comment type="subunit">
    <text evidence="3">Homodimer.</text>
</comment>
<evidence type="ECO:0000256" key="5">
    <source>
        <dbReference type="ARBA" id="ARBA00022679"/>
    </source>
</evidence>
<proteinExistence type="inferred from homology"/>
<evidence type="ECO:0000259" key="7">
    <source>
        <dbReference type="Pfam" id="PF00155"/>
    </source>
</evidence>
<dbReference type="OMA" id="VIDMAYQ"/>
<feature type="domain" description="Aminotransferase class I/classII large" evidence="7">
    <location>
        <begin position="60"/>
        <end position="438"/>
    </location>
</feature>
<accession>G8BW78</accession>
<dbReference type="EMBL" id="HE612862">
    <property type="protein sequence ID" value="CCE64156.1"/>
    <property type="molecule type" value="Genomic_DNA"/>
</dbReference>
<dbReference type="InterPro" id="IPR015424">
    <property type="entry name" value="PyrdxlP-dep_Trfase"/>
</dbReference>
<organism evidence="8 9">
    <name type="scientific">Tetrapisispora phaffii (strain ATCC 24235 / CBS 4417 / NBRC 1672 / NRRL Y-8282 / UCD 70-5)</name>
    <name type="common">Yeast</name>
    <name type="synonym">Fabospora phaffii</name>
    <dbReference type="NCBI Taxonomy" id="1071381"/>
    <lineage>
        <taxon>Eukaryota</taxon>
        <taxon>Fungi</taxon>
        <taxon>Dikarya</taxon>
        <taxon>Ascomycota</taxon>
        <taxon>Saccharomycotina</taxon>
        <taxon>Saccharomycetes</taxon>
        <taxon>Saccharomycetales</taxon>
        <taxon>Saccharomycetaceae</taxon>
        <taxon>Tetrapisispora</taxon>
    </lineage>
</organism>
<evidence type="ECO:0000256" key="3">
    <source>
        <dbReference type="ARBA" id="ARBA00011738"/>
    </source>
</evidence>
<evidence type="ECO:0000256" key="2">
    <source>
        <dbReference type="ARBA" id="ARBA00007441"/>
    </source>
</evidence>
<dbReference type="GO" id="GO:0005739">
    <property type="term" value="C:mitochondrion"/>
    <property type="evidence" value="ECO:0007669"/>
    <property type="project" value="TreeGrafter"/>
</dbReference>
<dbReference type="PRINTS" id="PR00799">
    <property type="entry name" value="TRANSAMINASE"/>
</dbReference>
<dbReference type="FunFam" id="3.40.640.10:FF:000066">
    <property type="entry name" value="Aspartate aminotransferase"/>
    <property type="match status" value="1"/>
</dbReference>
<keyword evidence="6" id="KW-0663">Pyridoxal phosphate</keyword>
<dbReference type="Gene3D" id="3.40.640.10">
    <property type="entry name" value="Type I PLP-dependent aspartate aminotransferase-like (Major domain)"/>
    <property type="match status" value="1"/>
</dbReference>
<keyword evidence="5" id="KW-0808">Transferase</keyword>
<gene>
    <name evidence="8" type="primary">TPHA0G03160</name>
    <name evidence="8" type="ordered locus">TPHA_0G03160</name>
</gene>
<keyword evidence="9" id="KW-1185">Reference proteome</keyword>
<dbReference type="AlphaFoldDB" id="G8BW78"/>
<dbReference type="InterPro" id="IPR015421">
    <property type="entry name" value="PyrdxlP-dep_Trfase_major"/>
</dbReference>
<dbReference type="GO" id="GO:0030170">
    <property type="term" value="F:pyridoxal phosphate binding"/>
    <property type="evidence" value="ECO:0007669"/>
    <property type="project" value="InterPro"/>
</dbReference>
<dbReference type="KEGG" id="tpf:TPHA_0G03160"/>
<dbReference type="InterPro" id="IPR000796">
    <property type="entry name" value="Asp_trans"/>
</dbReference>
<dbReference type="OrthoDB" id="6752799at2759"/>
<evidence type="ECO:0000313" key="9">
    <source>
        <dbReference type="Proteomes" id="UP000005666"/>
    </source>
</evidence>
<dbReference type="STRING" id="1071381.G8BW78"/>
<comment type="cofactor">
    <cofactor evidence="1">
        <name>pyridoxal 5'-phosphate</name>
        <dbReference type="ChEBI" id="CHEBI:597326"/>
    </cofactor>
</comment>
<dbReference type="eggNOG" id="KOG1411">
    <property type="taxonomic scope" value="Eukaryota"/>
</dbReference>
<reference evidence="8 9" key="1">
    <citation type="journal article" date="2011" name="Proc. Natl. Acad. Sci. U.S.A.">
        <title>Evolutionary erosion of yeast sex chromosomes by mating-type switching accidents.</title>
        <authorList>
            <person name="Gordon J.L."/>
            <person name="Armisen D."/>
            <person name="Proux-Wera E."/>
            <person name="Oheigeartaigh S.S."/>
            <person name="Byrne K.P."/>
            <person name="Wolfe K.H."/>
        </authorList>
    </citation>
    <scope>NUCLEOTIDE SEQUENCE [LARGE SCALE GENOMIC DNA]</scope>
    <source>
        <strain evidence="9">ATCC 24235 / CBS 4417 / NBRC 1672 / NRRL Y-8282 / UCD 70-5</strain>
    </source>
</reference>
<dbReference type="PANTHER" id="PTHR11879:SF22">
    <property type="entry name" value="ASPARTATE AMINOTRANSFERASE, MITOCHONDRIAL"/>
    <property type="match status" value="1"/>
</dbReference>
<evidence type="ECO:0000313" key="8">
    <source>
        <dbReference type="EMBL" id="CCE64156.1"/>
    </source>
</evidence>
<dbReference type="InterPro" id="IPR004839">
    <property type="entry name" value="Aminotransferase_I/II_large"/>
</dbReference>
<evidence type="ECO:0000256" key="1">
    <source>
        <dbReference type="ARBA" id="ARBA00001933"/>
    </source>
</evidence>
<dbReference type="Gene3D" id="3.90.1150.10">
    <property type="entry name" value="Aspartate Aminotransferase, domain 1"/>
    <property type="match status" value="1"/>
</dbReference>
<dbReference type="PANTHER" id="PTHR11879">
    <property type="entry name" value="ASPARTATE AMINOTRANSFERASE"/>
    <property type="match status" value="1"/>
</dbReference>
<dbReference type="RefSeq" id="XP_003686590.1">
    <property type="nucleotide sequence ID" value="XM_003686542.1"/>
</dbReference>
<name>G8BW78_TETPH</name>
<protein>
    <recommendedName>
        <fullName evidence="7">Aminotransferase class I/classII large domain-containing protein</fullName>
    </recommendedName>
</protein>
<dbReference type="GO" id="GO:0006533">
    <property type="term" value="P:L-aspartate catabolic process"/>
    <property type="evidence" value="ECO:0007669"/>
    <property type="project" value="TreeGrafter"/>
</dbReference>